<dbReference type="RefSeq" id="WP_132675860.1">
    <property type="nucleotide sequence ID" value="NZ_SMKS01000028.1"/>
</dbReference>
<protein>
    <submittedName>
        <fullName evidence="12">Type VII secretion protein EccB</fullName>
    </submittedName>
</protein>
<keyword evidence="8 11" id="KW-1133">Transmembrane helix</keyword>
<dbReference type="AlphaFoldDB" id="A0A4R4VIF0"/>
<dbReference type="PANTHER" id="PTHR40765">
    <property type="entry name" value="ESX-2 SECRETION SYSTEM ATPASE ECCB2"/>
    <property type="match status" value="1"/>
</dbReference>
<reference evidence="12 13" key="1">
    <citation type="submission" date="2019-03" db="EMBL/GenBank/DDBJ databases">
        <title>Draft genome sequences of novel Actinobacteria.</title>
        <authorList>
            <person name="Sahin N."/>
            <person name="Ay H."/>
            <person name="Saygin H."/>
        </authorList>
    </citation>
    <scope>NUCLEOTIDE SEQUENCE [LARGE SCALE GENOMIC DNA]</scope>
    <source>
        <strain evidence="12 13">16K309</strain>
    </source>
</reference>
<evidence type="ECO:0000256" key="2">
    <source>
        <dbReference type="ARBA" id="ARBA00008149"/>
    </source>
</evidence>
<evidence type="ECO:0000256" key="1">
    <source>
        <dbReference type="ARBA" id="ARBA00004162"/>
    </source>
</evidence>
<dbReference type="InterPro" id="IPR042485">
    <property type="entry name" value="T7SS_EccB_R3"/>
</dbReference>
<dbReference type="GO" id="GO:0005524">
    <property type="term" value="F:ATP binding"/>
    <property type="evidence" value="ECO:0007669"/>
    <property type="project" value="UniProtKB-KW"/>
</dbReference>
<evidence type="ECO:0000256" key="4">
    <source>
        <dbReference type="ARBA" id="ARBA00022692"/>
    </source>
</evidence>
<dbReference type="NCBIfam" id="TIGR03919">
    <property type="entry name" value="T7SS_EccB"/>
    <property type="match status" value="1"/>
</dbReference>
<feature type="region of interest" description="Disordered" evidence="10">
    <location>
        <begin position="295"/>
        <end position="366"/>
    </location>
</feature>
<evidence type="ECO:0000256" key="9">
    <source>
        <dbReference type="ARBA" id="ARBA00023136"/>
    </source>
</evidence>
<comment type="caution">
    <text evidence="12">The sequence shown here is derived from an EMBL/GenBank/DDBJ whole genome shotgun (WGS) entry which is preliminary data.</text>
</comment>
<dbReference type="InterPro" id="IPR007795">
    <property type="entry name" value="T7SS_EccB"/>
</dbReference>
<dbReference type="InterPro" id="IPR044857">
    <property type="entry name" value="T7SS_EccB_R1"/>
</dbReference>
<keyword evidence="9 11" id="KW-0472">Membrane</keyword>
<dbReference type="Gene3D" id="2.40.50.910">
    <property type="entry name" value="Type VII secretion system EccB, repeat 3 domain"/>
    <property type="match status" value="1"/>
</dbReference>
<keyword evidence="3" id="KW-1003">Cell membrane</keyword>
<evidence type="ECO:0000256" key="7">
    <source>
        <dbReference type="ARBA" id="ARBA00022840"/>
    </source>
</evidence>
<evidence type="ECO:0000256" key="8">
    <source>
        <dbReference type="ARBA" id="ARBA00022989"/>
    </source>
</evidence>
<evidence type="ECO:0000313" key="13">
    <source>
        <dbReference type="Proteomes" id="UP000295674"/>
    </source>
</evidence>
<sequence>MHSRSDQVQAHSFMSARVVSALVQAEPDAPDPPLRRTPLGYVIGLMLSMLIVAGFAVAGVLGFGGATDWSQPGKLIVEKETGSQYVLASDGTLRPVLNYASARLLGAKEVAEVSRSTLSDVPRGTPIGIIGAPDGIPAGGAGSAAQAWLVCATTTRDAAGAPHATVTLHVGDTSDVEPARQDEAVLVRSSSGDQYLVWRDKRMKLSAPWVAAVLGYDASTALPVRDAFINAMPAGPDLGPLRIPGAGQPGPSLGGQPTRIGQIFSVSVVGRPQTLYMLTTGGLMPVNGTTAALAMGDPAGGGQPSPRVLSPAAMASVGQMPSSPLMSQLPDKPPSLLPTAGTSDSSDLGAPCAQVEPGPRGAKSTLVSGWPEAGVIVDGPGIERDEFTADRIDVQPGAGVLARTLPAPGVPGAGLYLVTDSGAKYPVPGQSAAEALGYRLSDAVPVPAHLLSLLPTGPVLAPERAAGGGVQTAP</sequence>
<accession>A0A4R4VIF0</accession>
<evidence type="ECO:0000256" key="5">
    <source>
        <dbReference type="ARBA" id="ARBA00022741"/>
    </source>
</evidence>
<dbReference type="EMBL" id="SMKS01000028">
    <property type="protein sequence ID" value="TDD04721.1"/>
    <property type="molecule type" value="Genomic_DNA"/>
</dbReference>
<keyword evidence="13" id="KW-1185">Reference proteome</keyword>
<evidence type="ECO:0000256" key="10">
    <source>
        <dbReference type="SAM" id="MobiDB-lite"/>
    </source>
</evidence>
<dbReference type="Pfam" id="PF05108">
    <property type="entry name" value="T7SS_ESX1_EccB"/>
    <property type="match status" value="1"/>
</dbReference>
<evidence type="ECO:0000313" key="12">
    <source>
        <dbReference type="EMBL" id="TDD04721.1"/>
    </source>
</evidence>
<comment type="similarity">
    <text evidence="2">Belongs to the EccB family.</text>
</comment>
<dbReference type="PANTHER" id="PTHR40765:SF2">
    <property type="entry name" value="ESX-2 SECRETION SYSTEM ATPASE ECCB2"/>
    <property type="match status" value="1"/>
</dbReference>
<evidence type="ECO:0000256" key="3">
    <source>
        <dbReference type="ARBA" id="ARBA00022475"/>
    </source>
</evidence>
<keyword evidence="6" id="KW-0378">Hydrolase</keyword>
<feature type="transmembrane region" description="Helical" evidence="11">
    <location>
        <begin position="39"/>
        <end position="64"/>
    </location>
</feature>
<keyword evidence="4 11" id="KW-0812">Transmembrane</keyword>
<name>A0A4R4VIF0_9PSEU</name>
<evidence type="ECO:0000256" key="6">
    <source>
        <dbReference type="ARBA" id="ARBA00022801"/>
    </source>
</evidence>
<dbReference type="GO" id="GO:0016787">
    <property type="term" value="F:hydrolase activity"/>
    <property type="evidence" value="ECO:0007669"/>
    <property type="project" value="UniProtKB-KW"/>
</dbReference>
<keyword evidence="7" id="KW-0067">ATP-binding</keyword>
<dbReference type="Proteomes" id="UP000295674">
    <property type="component" value="Unassembled WGS sequence"/>
</dbReference>
<keyword evidence="5" id="KW-0547">Nucleotide-binding</keyword>
<evidence type="ECO:0000256" key="11">
    <source>
        <dbReference type="SAM" id="Phobius"/>
    </source>
</evidence>
<dbReference type="GO" id="GO:0005886">
    <property type="term" value="C:plasma membrane"/>
    <property type="evidence" value="ECO:0007669"/>
    <property type="project" value="UniProtKB-SubCell"/>
</dbReference>
<gene>
    <name evidence="12" type="primary">eccB</name>
    <name evidence="12" type="ORF">E1181_16880</name>
</gene>
<proteinExistence type="inferred from homology"/>
<dbReference type="OrthoDB" id="3847604at2"/>
<dbReference type="Gene3D" id="3.30.2390.20">
    <property type="entry name" value="Type VII secretion system EccB, repeat 1 domain"/>
    <property type="match status" value="1"/>
</dbReference>
<dbReference type="GO" id="GO:0005576">
    <property type="term" value="C:extracellular region"/>
    <property type="evidence" value="ECO:0007669"/>
    <property type="project" value="TreeGrafter"/>
</dbReference>
<organism evidence="12 13">
    <name type="scientific">Saccharopolyspora terrae</name>
    <dbReference type="NCBI Taxonomy" id="2530384"/>
    <lineage>
        <taxon>Bacteria</taxon>
        <taxon>Bacillati</taxon>
        <taxon>Actinomycetota</taxon>
        <taxon>Actinomycetes</taxon>
        <taxon>Pseudonocardiales</taxon>
        <taxon>Pseudonocardiaceae</taxon>
        <taxon>Saccharopolyspora</taxon>
    </lineage>
</organism>
<comment type="subcellular location">
    <subcellularLocation>
        <location evidence="1">Cell membrane</location>
        <topology evidence="1">Single-pass membrane protein</topology>
    </subcellularLocation>
</comment>